<gene>
    <name evidence="1" type="ORF">TSOC_003110</name>
</gene>
<protein>
    <submittedName>
        <fullName evidence="1">Uncharacterized protein</fullName>
    </submittedName>
</protein>
<keyword evidence="2" id="KW-1185">Reference proteome</keyword>
<comment type="caution">
    <text evidence="1">The sequence shown here is derived from an EMBL/GenBank/DDBJ whole genome shotgun (WGS) entry which is preliminary data.</text>
</comment>
<evidence type="ECO:0000313" key="2">
    <source>
        <dbReference type="Proteomes" id="UP000236333"/>
    </source>
</evidence>
<proteinExistence type="predicted"/>
<organism evidence="1 2">
    <name type="scientific">Tetrabaena socialis</name>
    <dbReference type="NCBI Taxonomy" id="47790"/>
    <lineage>
        <taxon>Eukaryota</taxon>
        <taxon>Viridiplantae</taxon>
        <taxon>Chlorophyta</taxon>
        <taxon>core chlorophytes</taxon>
        <taxon>Chlorophyceae</taxon>
        <taxon>CS clade</taxon>
        <taxon>Chlamydomonadales</taxon>
        <taxon>Tetrabaenaceae</taxon>
        <taxon>Tetrabaena</taxon>
    </lineage>
</organism>
<name>A0A2J8ACC6_9CHLO</name>
<sequence length="95" mass="9856">MDPRQMMRDALSGLGASAPEVSSFSDEALQKLCDANFHLPGRLQAATRDDLLAADLKIGDASFIVSKNRQDAAAGLGPQSAAAAGFIVMAVLRGP</sequence>
<evidence type="ECO:0000313" key="1">
    <source>
        <dbReference type="EMBL" id="PNH10169.1"/>
    </source>
</evidence>
<dbReference type="EMBL" id="PGGS01000064">
    <property type="protein sequence ID" value="PNH10169.1"/>
    <property type="molecule type" value="Genomic_DNA"/>
</dbReference>
<accession>A0A2J8ACC6</accession>
<dbReference type="AlphaFoldDB" id="A0A2J8ACC6"/>
<dbReference type="Proteomes" id="UP000236333">
    <property type="component" value="Unassembled WGS sequence"/>
</dbReference>
<reference evidence="1 2" key="1">
    <citation type="journal article" date="2017" name="Mol. Biol. Evol.">
        <title>The 4-celled Tetrabaena socialis nuclear genome reveals the essential components for genetic control of cell number at the origin of multicellularity in the volvocine lineage.</title>
        <authorList>
            <person name="Featherston J."/>
            <person name="Arakaki Y."/>
            <person name="Hanschen E.R."/>
            <person name="Ferris P.J."/>
            <person name="Michod R.E."/>
            <person name="Olson B.J.S.C."/>
            <person name="Nozaki H."/>
            <person name="Durand P.M."/>
        </authorList>
    </citation>
    <scope>NUCLEOTIDE SEQUENCE [LARGE SCALE GENOMIC DNA]</scope>
    <source>
        <strain evidence="1 2">NIES-571</strain>
    </source>
</reference>